<dbReference type="Proteomes" id="UP000074382">
    <property type="component" value="Unassembled WGS sequence"/>
</dbReference>
<dbReference type="EMBL" id="LGEM01000100">
    <property type="protein sequence ID" value="KUP96091.1"/>
    <property type="molecule type" value="Genomic_DNA"/>
</dbReference>
<dbReference type="Pfam" id="PF13548">
    <property type="entry name" value="DUF4126"/>
    <property type="match status" value="1"/>
</dbReference>
<keyword evidence="1" id="KW-0472">Membrane</keyword>
<dbReference type="PATRIC" id="fig|665004.4.peg.34"/>
<reference evidence="4" key="1">
    <citation type="journal article" date="2017" name="Acta Aliment.">
        <title>Plant polysaccharide degrading enzyme system of Thermpbifida cellulosilytica TB100 revealed by de novo genome project data.</title>
        <authorList>
            <person name="Toth A."/>
            <person name="Baka E."/>
            <person name="Luzics S."/>
            <person name="Bata-Vidacs I."/>
            <person name="Nagy I."/>
            <person name="Balint B."/>
            <person name="Herceg R."/>
            <person name="Olasz F."/>
            <person name="Wilk T."/>
            <person name="Nagy T."/>
            <person name="Kriszt B."/>
            <person name="Nagy I."/>
            <person name="Kukolya J."/>
        </authorList>
    </citation>
    <scope>NUCLEOTIDE SEQUENCE [LARGE SCALE GENOMIC DNA]</scope>
    <source>
        <strain evidence="4">TB100</strain>
    </source>
</reference>
<dbReference type="InterPro" id="IPR025196">
    <property type="entry name" value="DUF4126"/>
</dbReference>
<evidence type="ECO:0000259" key="2">
    <source>
        <dbReference type="Pfam" id="PF13548"/>
    </source>
</evidence>
<dbReference type="AlphaFoldDB" id="A0A147KFK4"/>
<feature type="domain" description="DUF4126" evidence="2">
    <location>
        <begin position="2"/>
        <end position="174"/>
    </location>
</feature>
<protein>
    <submittedName>
        <fullName evidence="3">Membrane protein</fullName>
    </submittedName>
</protein>
<dbReference type="STRING" id="665004.AC529_14200"/>
<evidence type="ECO:0000256" key="1">
    <source>
        <dbReference type="SAM" id="Phobius"/>
    </source>
</evidence>
<evidence type="ECO:0000313" key="3">
    <source>
        <dbReference type="EMBL" id="KUP96091.1"/>
    </source>
</evidence>
<gene>
    <name evidence="3" type="ORF">AC529_14200</name>
</gene>
<proteinExistence type="predicted"/>
<evidence type="ECO:0000313" key="4">
    <source>
        <dbReference type="Proteomes" id="UP000074382"/>
    </source>
</evidence>
<feature type="transmembrane region" description="Helical" evidence="1">
    <location>
        <begin position="101"/>
        <end position="118"/>
    </location>
</feature>
<keyword evidence="1" id="KW-1133">Transmembrane helix</keyword>
<feature type="transmembrane region" description="Helical" evidence="1">
    <location>
        <begin position="150"/>
        <end position="175"/>
    </location>
</feature>
<keyword evidence="4" id="KW-1185">Reference proteome</keyword>
<keyword evidence="1" id="KW-0812">Transmembrane</keyword>
<comment type="caution">
    <text evidence="3">The sequence shown here is derived from an EMBL/GenBank/DDBJ whole genome shotgun (WGS) entry which is preliminary data.</text>
</comment>
<organism evidence="3 4">
    <name type="scientific">Thermobifida cellulosilytica TB100</name>
    <dbReference type="NCBI Taxonomy" id="665004"/>
    <lineage>
        <taxon>Bacteria</taxon>
        <taxon>Bacillati</taxon>
        <taxon>Actinomycetota</taxon>
        <taxon>Actinomycetes</taxon>
        <taxon>Streptosporangiales</taxon>
        <taxon>Nocardiopsidaceae</taxon>
        <taxon>Thermobifida</taxon>
    </lineage>
</organism>
<name>A0A147KFK4_THECS</name>
<accession>A0A147KFK4</accession>
<sequence length="199" mass="20210">MASSAGLNAYIPLLVAGLLSRYTDVLSLSGGWQWLEDPWALGILTVLLVVELLADKIPILDHLNDVLQTVIRPTAGGIVFGASGTAVSGDADVAAADSGGGVWMIVVGAVIALFFHAAKAVTRMMVNSASGGVGAPVVSTAEDAVSAVTALLAVLLPVLILLLVVVAVVALGWLAGWSYGRRRDRAAEAGGGSGRGRRG</sequence>